<dbReference type="SUPFAM" id="SSF46785">
    <property type="entry name" value="Winged helix' DNA-binding domain"/>
    <property type="match status" value="1"/>
</dbReference>
<dbReference type="Proteomes" id="UP000671868">
    <property type="component" value="Chromosome"/>
</dbReference>
<protein>
    <submittedName>
        <fullName evidence="2">Uncharacterized protein</fullName>
    </submittedName>
</protein>
<evidence type="ECO:0000313" key="2">
    <source>
        <dbReference type="EMBL" id="QTP56333.1"/>
    </source>
</evidence>
<dbReference type="InterPro" id="IPR036390">
    <property type="entry name" value="WH_DNA-bd_sf"/>
</dbReference>
<feature type="region of interest" description="Disordered" evidence="1">
    <location>
        <begin position="107"/>
        <end position="141"/>
    </location>
</feature>
<evidence type="ECO:0000256" key="1">
    <source>
        <dbReference type="SAM" id="MobiDB-lite"/>
    </source>
</evidence>
<feature type="compositionally biased region" description="Acidic residues" evidence="1">
    <location>
        <begin position="113"/>
        <end position="134"/>
    </location>
</feature>
<keyword evidence="3" id="KW-1185">Reference proteome</keyword>
<gene>
    <name evidence="2" type="ORF">HNO51_17565</name>
</gene>
<proteinExistence type="predicted"/>
<evidence type="ECO:0000313" key="3">
    <source>
        <dbReference type="Proteomes" id="UP000671868"/>
    </source>
</evidence>
<dbReference type="EMBL" id="CP053381">
    <property type="protein sequence ID" value="QTP56333.1"/>
    <property type="molecule type" value="Genomic_DNA"/>
</dbReference>
<name>A0ABX7W7I2_9GAMM</name>
<organism evidence="2 3">
    <name type="scientific">Billgrantia sulfidoxydans</name>
    <dbReference type="NCBI Taxonomy" id="2733484"/>
    <lineage>
        <taxon>Bacteria</taxon>
        <taxon>Pseudomonadati</taxon>
        <taxon>Pseudomonadota</taxon>
        <taxon>Gammaproteobacteria</taxon>
        <taxon>Oceanospirillales</taxon>
        <taxon>Halomonadaceae</taxon>
        <taxon>Billgrantia</taxon>
    </lineage>
</organism>
<sequence>MSYALLRYQDSTLTPEARWLLWRWARCIGLDQSVDCSVRELLKRLAMTSRQGQPALNLLNKEGAIIRDSKPVGRGRPSYEYRLSPELLEYLAENADAEPVLGAEIDRIGDPANDMDDAATDEPAGEQEANEDDASPANNLLDGETRHSRLTLSNRWVLMVLLAHANENGTVMDMPDLHLQKLTGLSPNRWRSQRRKLHDLGMLARYQRGRPAKWNGQTLPVVHHLNLGHPYLSRPSKPVVQVVLRPSHPIQTDTSRTEASVTALLLAAHSHCDTVQRDRYQRAKAILPERQYTAIEWAVVRALPNTYGVMAWLRGHVHWAMTQLLNTAWDDIRDRHAATEAPVAPVIEKLEQALDHPLITLGAEALQAQWVAEQGETTSTSTEDDQPRLPLLALDYRVVWANLLYALAYDLARFRQIELSDSHTLISKRGIDPSRLTYSFTALTPPTAKAGPSGKEPSGKENHFWLLCGYADQHDDSESPAEPPVVIAMQERSLPKRRS</sequence>
<accession>A0ABX7W7I2</accession>
<reference evidence="2 3" key="1">
    <citation type="journal article" date="2021" name="Front. Microbiol.">
        <title>Aerobic Denitrification and Heterotrophic Sulfur Oxidation in the Genus Halomonas Revealed by Six Novel Species Characterizations and Genome-Based Analysis.</title>
        <authorList>
            <person name="Wang L."/>
            <person name="Shao Z."/>
        </authorList>
    </citation>
    <scope>NUCLEOTIDE SEQUENCE [LARGE SCALE GENOMIC DNA]</scope>
    <source>
        <strain evidence="2 3">MCCC 1A11059</strain>
    </source>
</reference>
<dbReference type="RefSeq" id="WP_209538020.1">
    <property type="nucleotide sequence ID" value="NZ_CP053381.1"/>
</dbReference>
<feature type="region of interest" description="Disordered" evidence="1">
    <location>
        <begin position="474"/>
        <end position="499"/>
    </location>
</feature>